<evidence type="ECO:0000256" key="4">
    <source>
        <dbReference type="ARBA" id="ARBA00022840"/>
    </source>
</evidence>
<dbReference type="GO" id="GO:0016887">
    <property type="term" value="F:ATP hydrolysis activity"/>
    <property type="evidence" value="ECO:0007669"/>
    <property type="project" value="InterPro"/>
</dbReference>
<dbReference type="NCBIfam" id="TIGR02928">
    <property type="entry name" value="orc1/cdc6 family replication initiation protein"/>
    <property type="match status" value="1"/>
</dbReference>
<dbReference type="Gene3D" id="3.40.50.300">
    <property type="entry name" value="P-loop containing nucleotide triphosphate hydrolases"/>
    <property type="match status" value="1"/>
</dbReference>
<dbReference type="InterPro" id="IPR014277">
    <property type="entry name" value="Orc1/Cdc6_arc"/>
</dbReference>
<gene>
    <name evidence="6" type="ORF">DRJ21_00450</name>
</gene>
<dbReference type="PANTHER" id="PTHR10763:SF31">
    <property type="entry name" value="ORC1-TYPE DNA REPLICATION PROTEIN 2"/>
    <property type="match status" value="1"/>
</dbReference>
<dbReference type="InterPro" id="IPR049945">
    <property type="entry name" value="AAA_22"/>
</dbReference>
<dbReference type="HAMAP" id="MF_01407">
    <property type="entry name" value="ORC1_type_DNA_replic_protein"/>
    <property type="match status" value="1"/>
</dbReference>
<dbReference type="Pfam" id="PF22703">
    <property type="entry name" value="Cdc6_lid"/>
    <property type="match status" value="1"/>
</dbReference>
<comment type="similarity">
    <text evidence="1">Belongs to the CDC6/cdc18 family.</text>
</comment>
<dbReference type="InterPro" id="IPR055237">
    <property type="entry name" value="Cdc6_lid"/>
</dbReference>
<dbReference type="InterPro" id="IPR036390">
    <property type="entry name" value="WH_DNA-bd_sf"/>
</dbReference>
<reference evidence="6 7" key="1">
    <citation type="submission" date="2018-06" db="EMBL/GenBank/DDBJ databases">
        <title>Extensive metabolic versatility and redundancy in microbially diverse, dynamic hydrothermal sediments.</title>
        <authorList>
            <person name="Dombrowski N."/>
            <person name="Teske A."/>
            <person name="Baker B.J."/>
        </authorList>
    </citation>
    <scope>NUCLEOTIDE SEQUENCE [LARGE SCALE GENOMIC DNA]</scope>
    <source>
        <strain evidence="6">B30_G17</strain>
    </source>
</reference>
<dbReference type="Gene3D" id="1.10.10.10">
    <property type="entry name" value="Winged helix-like DNA-binding domain superfamily/Winged helix DNA-binding domain"/>
    <property type="match status" value="1"/>
</dbReference>
<keyword evidence="4" id="KW-0067">ATP-binding</keyword>
<name>A0A497EX61_9CREN</name>
<dbReference type="Pfam" id="PF09079">
    <property type="entry name" value="WHD_Cdc6"/>
    <property type="match status" value="1"/>
</dbReference>
<dbReference type="GO" id="GO:0051301">
    <property type="term" value="P:cell division"/>
    <property type="evidence" value="ECO:0007669"/>
    <property type="project" value="UniProtKB-KW"/>
</dbReference>
<feature type="domain" description="Cdc6 C-terminal" evidence="5">
    <location>
        <begin position="298"/>
        <end position="382"/>
    </location>
</feature>
<comment type="caution">
    <text evidence="6">The sequence shown here is derived from an EMBL/GenBank/DDBJ whole genome shotgun (WGS) entry which is preliminary data.</text>
</comment>
<evidence type="ECO:0000259" key="5">
    <source>
        <dbReference type="SMART" id="SM01074"/>
    </source>
</evidence>
<dbReference type="SMART" id="SM01074">
    <property type="entry name" value="Cdc6_C"/>
    <property type="match status" value="1"/>
</dbReference>
<dbReference type="Pfam" id="PF13401">
    <property type="entry name" value="AAA_22"/>
    <property type="match status" value="1"/>
</dbReference>
<keyword evidence="3" id="KW-0547">Nucleotide-binding</keyword>
<dbReference type="InterPro" id="IPR050311">
    <property type="entry name" value="ORC1/CDC6"/>
</dbReference>
<organism evidence="6 7">
    <name type="scientific">Thermoproteota archaeon</name>
    <dbReference type="NCBI Taxonomy" id="2056631"/>
    <lineage>
        <taxon>Archaea</taxon>
        <taxon>Thermoproteota</taxon>
    </lineage>
</organism>
<dbReference type="Proteomes" id="UP000281962">
    <property type="component" value="Unassembled WGS sequence"/>
</dbReference>
<dbReference type="GO" id="GO:0006260">
    <property type="term" value="P:DNA replication"/>
    <property type="evidence" value="ECO:0007669"/>
    <property type="project" value="UniProtKB-KW"/>
</dbReference>
<evidence type="ECO:0000256" key="3">
    <source>
        <dbReference type="ARBA" id="ARBA00022741"/>
    </source>
</evidence>
<dbReference type="GO" id="GO:0005524">
    <property type="term" value="F:ATP binding"/>
    <property type="evidence" value="ECO:0007669"/>
    <property type="project" value="UniProtKB-KW"/>
</dbReference>
<dbReference type="CDD" id="cd08768">
    <property type="entry name" value="Cdc6_C"/>
    <property type="match status" value="1"/>
</dbReference>
<keyword evidence="6" id="KW-0131">Cell cycle</keyword>
<feature type="non-terminal residue" evidence="6">
    <location>
        <position position="1"/>
    </location>
</feature>
<evidence type="ECO:0000313" key="7">
    <source>
        <dbReference type="Proteomes" id="UP000281962"/>
    </source>
</evidence>
<dbReference type="NCBIfam" id="NF001623">
    <property type="entry name" value="PRK00411.1-1"/>
    <property type="match status" value="1"/>
</dbReference>
<keyword evidence="2" id="KW-0235">DNA replication</keyword>
<dbReference type="Gene3D" id="1.10.8.60">
    <property type="match status" value="1"/>
</dbReference>
<dbReference type="SUPFAM" id="SSF52540">
    <property type="entry name" value="P-loop containing nucleoside triphosphate hydrolases"/>
    <property type="match status" value="1"/>
</dbReference>
<dbReference type="InterPro" id="IPR027417">
    <property type="entry name" value="P-loop_NTPase"/>
</dbReference>
<dbReference type="AlphaFoldDB" id="A0A497EX61"/>
<sequence>SKPPIFRDEGKLSIDYVPDYLPHRERELRILASYFRFMIDKPGSFCQKVLIIGPVGTGKTATSKLFGRVFTNIARRRGITISYVHVNCHKDRSLFMVLSRIIKQLNPNFPGRGLSAQELLHIVWDFLDNEDRFALIALDEVDYFVRVAGEDSIYDLIRISDEMLNYSQRLSFIFIARSIDFIHLLDKSTRSTLMHNVIKFNPYSSKELFDILKARVGEAFYSGVVSDDILMFIAEIAEEAGGDARYAIEILWRASKFAESSLSRKIELEHVRKAVSTIHPLVRIEVLSSLLHHEKLLLLSIARALRSSGKAYVTMGEVEETYRAICEEFNEKPRKHTKLWSYVKNLRNLGLIRAEVKSIEGRGRSTVIGLAEIPIETVEREILKMVLEGKNE</sequence>
<evidence type="ECO:0000256" key="1">
    <source>
        <dbReference type="ARBA" id="ARBA00006184"/>
    </source>
</evidence>
<evidence type="ECO:0000256" key="2">
    <source>
        <dbReference type="ARBA" id="ARBA00022705"/>
    </source>
</evidence>
<dbReference type="EMBL" id="QMQY01000008">
    <property type="protein sequence ID" value="RLE51310.1"/>
    <property type="molecule type" value="Genomic_DNA"/>
</dbReference>
<dbReference type="InterPro" id="IPR036388">
    <property type="entry name" value="WH-like_DNA-bd_sf"/>
</dbReference>
<dbReference type="InterPro" id="IPR015163">
    <property type="entry name" value="Cdc6_C"/>
</dbReference>
<accession>A0A497EX61</accession>
<protein>
    <submittedName>
        <fullName evidence="6">Cell division control protein Cdc6</fullName>
    </submittedName>
</protein>
<dbReference type="PANTHER" id="PTHR10763">
    <property type="entry name" value="CELL DIVISION CONTROL PROTEIN 6-RELATED"/>
    <property type="match status" value="1"/>
</dbReference>
<dbReference type="SUPFAM" id="SSF46785">
    <property type="entry name" value="Winged helix' DNA-binding domain"/>
    <property type="match status" value="1"/>
</dbReference>
<evidence type="ECO:0000313" key="6">
    <source>
        <dbReference type="EMBL" id="RLE51310.1"/>
    </source>
</evidence>
<proteinExistence type="inferred from homology"/>
<keyword evidence="6" id="KW-0132">Cell division</keyword>